<dbReference type="Proteomes" id="UP000799766">
    <property type="component" value="Unassembled WGS sequence"/>
</dbReference>
<feature type="compositionally biased region" description="Basic and acidic residues" evidence="1">
    <location>
        <begin position="114"/>
        <end position="124"/>
    </location>
</feature>
<evidence type="ECO:0000313" key="3">
    <source>
        <dbReference type="Proteomes" id="UP000799766"/>
    </source>
</evidence>
<feature type="region of interest" description="Disordered" evidence="1">
    <location>
        <begin position="96"/>
        <end position="135"/>
    </location>
</feature>
<evidence type="ECO:0000313" key="2">
    <source>
        <dbReference type="EMBL" id="KAF2453875.1"/>
    </source>
</evidence>
<evidence type="ECO:0000256" key="1">
    <source>
        <dbReference type="SAM" id="MobiDB-lite"/>
    </source>
</evidence>
<reference evidence="2" key="1">
    <citation type="journal article" date="2020" name="Stud. Mycol.">
        <title>101 Dothideomycetes genomes: a test case for predicting lifestyles and emergence of pathogens.</title>
        <authorList>
            <person name="Haridas S."/>
            <person name="Albert R."/>
            <person name="Binder M."/>
            <person name="Bloem J."/>
            <person name="Labutti K."/>
            <person name="Salamov A."/>
            <person name="Andreopoulos B."/>
            <person name="Baker S."/>
            <person name="Barry K."/>
            <person name="Bills G."/>
            <person name="Bluhm B."/>
            <person name="Cannon C."/>
            <person name="Castanera R."/>
            <person name="Culley D."/>
            <person name="Daum C."/>
            <person name="Ezra D."/>
            <person name="Gonzalez J."/>
            <person name="Henrissat B."/>
            <person name="Kuo A."/>
            <person name="Liang C."/>
            <person name="Lipzen A."/>
            <person name="Lutzoni F."/>
            <person name="Magnuson J."/>
            <person name="Mondo S."/>
            <person name="Nolan M."/>
            <person name="Ohm R."/>
            <person name="Pangilinan J."/>
            <person name="Park H.-J."/>
            <person name="Ramirez L."/>
            <person name="Alfaro M."/>
            <person name="Sun H."/>
            <person name="Tritt A."/>
            <person name="Yoshinaga Y."/>
            <person name="Zwiers L.-H."/>
            <person name="Turgeon B."/>
            <person name="Goodwin S."/>
            <person name="Spatafora J."/>
            <person name="Crous P."/>
            <person name="Grigoriev I."/>
        </authorList>
    </citation>
    <scope>NUCLEOTIDE SEQUENCE</scope>
    <source>
        <strain evidence="2">ATCC 16933</strain>
    </source>
</reference>
<feature type="region of interest" description="Disordered" evidence="1">
    <location>
        <begin position="38"/>
        <end position="67"/>
    </location>
</feature>
<dbReference type="AlphaFoldDB" id="A0A6A6NQ36"/>
<dbReference type="EMBL" id="MU001694">
    <property type="protein sequence ID" value="KAF2453875.1"/>
    <property type="molecule type" value="Genomic_DNA"/>
</dbReference>
<accession>A0A6A6NQ36</accession>
<sequence length="224" mass="25042">MLEDDFNQMWNVIQNYLSQLTFYLSICNTHFTSNTALASDSTEARDEQVSKARGAISSPPSTPGRLEMSESQFHTLMSQVQMLEDNLRTLPFRANGHETASPLQNNLATGNDQSTRKDEEHIEAPEDETQEPTSGLAPWFCKIAKVNDDNVDVIDAGEFLGNLTDPVDHVLEQSQSTPSSEGKGKREWDSETTSETSDEFFFNENDLCHATHLDEVPSDLSHEV</sequence>
<organism evidence="2 3">
    <name type="scientific">Lineolata rhizophorae</name>
    <dbReference type="NCBI Taxonomy" id="578093"/>
    <lineage>
        <taxon>Eukaryota</taxon>
        <taxon>Fungi</taxon>
        <taxon>Dikarya</taxon>
        <taxon>Ascomycota</taxon>
        <taxon>Pezizomycotina</taxon>
        <taxon>Dothideomycetes</taxon>
        <taxon>Dothideomycetes incertae sedis</taxon>
        <taxon>Lineolatales</taxon>
        <taxon>Lineolataceae</taxon>
        <taxon>Lineolata</taxon>
    </lineage>
</organism>
<protein>
    <submittedName>
        <fullName evidence="2">Uncharacterized protein</fullName>
    </submittedName>
</protein>
<name>A0A6A6NQ36_9PEZI</name>
<feature type="region of interest" description="Disordered" evidence="1">
    <location>
        <begin position="172"/>
        <end position="199"/>
    </location>
</feature>
<gene>
    <name evidence="2" type="ORF">BDY21DRAFT_366603</name>
</gene>
<feature type="compositionally biased region" description="Polar residues" evidence="1">
    <location>
        <begin position="101"/>
        <end position="113"/>
    </location>
</feature>
<proteinExistence type="predicted"/>
<keyword evidence="3" id="KW-1185">Reference proteome</keyword>